<evidence type="ECO:0000313" key="1">
    <source>
        <dbReference type="EMBL" id="MBX43906.1"/>
    </source>
</evidence>
<dbReference type="EMBL" id="GGEC01063422">
    <property type="protein sequence ID" value="MBX43906.1"/>
    <property type="molecule type" value="Transcribed_RNA"/>
</dbReference>
<accession>A0A2P2NN73</accession>
<sequence>MCPNSTLIYTCKWPKLNCHQRKSKLMVVPGNSGHIPTITSHLHFRSAKWLSFIENIS</sequence>
<reference evidence="1" key="1">
    <citation type="submission" date="2018-02" db="EMBL/GenBank/DDBJ databases">
        <title>Rhizophora mucronata_Transcriptome.</title>
        <authorList>
            <person name="Meera S.P."/>
            <person name="Sreeshan A."/>
            <person name="Augustine A."/>
        </authorList>
    </citation>
    <scope>NUCLEOTIDE SEQUENCE</scope>
    <source>
        <tissue evidence="1">Leaf</tissue>
    </source>
</reference>
<proteinExistence type="predicted"/>
<name>A0A2P2NN73_RHIMU</name>
<dbReference type="AlphaFoldDB" id="A0A2P2NN73"/>
<organism evidence="1">
    <name type="scientific">Rhizophora mucronata</name>
    <name type="common">Asiatic mangrove</name>
    <dbReference type="NCBI Taxonomy" id="61149"/>
    <lineage>
        <taxon>Eukaryota</taxon>
        <taxon>Viridiplantae</taxon>
        <taxon>Streptophyta</taxon>
        <taxon>Embryophyta</taxon>
        <taxon>Tracheophyta</taxon>
        <taxon>Spermatophyta</taxon>
        <taxon>Magnoliopsida</taxon>
        <taxon>eudicotyledons</taxon>
        <taxon>Gunneridae</taxon>
        <taxon>Pentapetalae</taxon>
        <taxon>rosids</taxon>
        <taxon>fabids</taxon>
        <taxon>Malpighiales</taxon>
        <taxon>Rhizophoraceae</taxon>
        <taxon>Rhizophora</taxon>
    </lineage>
</organism>
<protein>
    <submittedName>
        <fullName evidence="1">Uncharacterized protein</fullName>
    </submittedName>
</protein>